<feature type="domain" description="Excalibur calcium-binding" evidence="3">
    <location>
        <begin position="399"/>
        <end position="435"/>
    </location>
</feature>
<feature type="region of interest" description="Disordered" evidence="1">
    <location>
        <begin position="105"/>
        <end position="139"/>
    </location>
</feature>
<dbReference type="PANTHER" id="PTHR24094">
    <property type="entry name" value="SECRETED PROTEIN"/>
    <property type="match status" value="1"/>
</dbReference>
<keyword evidence="2" id="KW-1133">Transmembrane helix</keyword>
<dbReference type="Proteomes" id="UP001230951">
    <property type="component" value="Unassembled WGS sequence"/>
</dbReference>
<protein>
    <recommendedName>
        <fullName evidence="3">Excalibur calcium-binding domain-containing protein</fullName>
    </recommendedName>
</protein>
<dbReference type="Proteomes" id="UP001242995">
    <property type="component" value="Unassembled WGS sequence"/>
</dbReference>
<organism evidence="4 7">
    <name type="scientific">Arthrobacter bambusae</name>
    <dbReference type="NCBI Taxonomy" id="1338426"/>
    <lineage>
        <taxon>Bacteria</taxon>
        <taxon>Bacillati</taxon>
        <taxon>Actinomycetota</taxon>
        <taxon>Actinomycetes</taxon>
        <taxon>Micrococcales</taxon>
        <taxon>Micrococcaceae</taxon>
        <taxon>Arthrobacter</taxon>
    </lineage>
</organism>
<feature type="transmembrane region" description="Helical" evidence="2">
    <location>
        <begin position="74"/>
        <end position="93"/>
    </location>
</feature>
<evidence type="ECO:0000313" key="5">
    <source>
        <dbReference type="EMBL" id="MDQ0178618.1"/>
    </source>
</evidence>
<dbReference type="Pfam" id="PF05901">
    <property type="entry name" value="Excalibur"/>
    <property type="match status" value="1"/>
</dbReference>
<feature type="compositionally biased region" description="Pro residues" evidence="1">
    <location>
        <begin position="123"/>
        <end position="133"/>
    </location>
</feature>
<feature type="transmembrane region" description="Helical" evidence="2">
    <location>
        <begin position="20"/>
        <end position="36"/>
    </location>
</feature>
<evidence type="ECO:0000259" key="3">
    <source>
        <dbReference type="SMART" id="SM00894"/>
    </source>
</evidence>
<name>A0AAW8DIH0_9MICC</name>
<dbReference type="SMART" id="SM00894">
    <property type="entry name" value="Excalibur"/>
    <property type="match status" value="1"/>
</dbReference>
<gene>
    <name evidence="4" type="ORF">J2S90_002613</name>
    <name evidence="5" type="ORF">J2S93_000025</name>
</gene>
<keyword evidence="2" id="KW-0812">Transmembrane</keyword>
<keyword evidence="6" id="KW-1185">Reference proteome</keyword>
<proteinExistence type="predicted"/>
<dbReference type="Pfam" id="PF07510">
    <property type="entry name" value="GmrSD_C"/>
    <property type="match status" value="1"/>
</dbReference>
<accession>A0AAW8DIH0</accession>
<feature type="transmembrane region" description="Helical" evidence="2">
    <location>
        <begin position="42"/>
        <end position="62"/>
    </location>
</feature>
<dbReference type="PANTHER" id="PTHR24094:SF15">
    <property type="entry name" value="AMP-DEPENDENT SYNTHETASE_LIGASE DOMAIN-CONTAINING PROTEIN-RELATED"/>
    <property type="match status" value="1"/>
</dbReference>
<evidence type="ECO:0000256" key="1">
    <source>
        <dbReference type="SAM" id="MobiDB-lite"/>
    </source>
</evidence>
<evidence type="ECO:0000256" key="2">
    <source>
        <dbReference type="SAM" id="Phobius"/>
    </source>
</evidence>
<reference evidence="4 6" key="1">
    <citation type="submission" date="2023-07" db="EMBL/GenBank/DDBJ databases">
        <title>Sorghum-associated microbial communities from plants grown in Nebraska, USA.</title>
        <authorList>
            <person name="Schachtman D."/>
        </authorList>
    </citation>
    <scope>NUCLEOTIDE SEQUENCE</scope>
    <source>
        <strain evidence="4">DS1006</strain>
        <strain evidence="5 6">DS1016</strain>
    </source>
</reference>
<keyword evidence="2" id="KW-0472">Membrane</keyword>
<dbReference type="EMBL" id="JAUSTF010000001">
    <property type="protein sequence ID" value="MDQ0178618.1"/>
    <property type="molecule type" value="Genomic_DNA"/>
</dbReference>
<dbReference type="AlphaFoldDB" id="A0AAW8DIH0"/>
<dbReference type="InterPro" id="IPR008613">
    <property type="entry name" value="Excalibur_Ca-bd_domain"/>
</dbReference>
<dbReference type="InterPro" id="IPR011089">
    <property type="entry name" value="GmrSD_C"/>
</dbReference>
<evidence type="ECO:0000313" key="4">
    <source>
        <dbReference type="EMBL" id="MDP9905642.1"/>
    </source>
</evidence>
<sequence length="436" mass="45097">MFDRKSSGGNVIRKLPVSTYIVGGIALLVVVVGGSARGVGGMLLMFGIVALLTGLYVALTGRRSWAVVRGGRKAGAVVLAASLCLFVAGGAVLPRTQTESIDASAVSTNGDPAAGAAKNSPSSPAPTPGPNLPVEPLDPDNVTEFAQSVSITAPRPELAYATKALDLLSTIPVKGRAPKTGYDRALFGQAWVDVDRNGCDTRNDILKRDLTNLAFTNSVPCKVQSGKLADPYTGKSLDFLRGSTTSTAVQIDHVVALSDAWQKGAQLLTLEQRTAFANDPLNLQATDGPTNVQKGDGDAATWLPPNKTFRCEYVARQISVKATYNLWVTQAEHDAMAGILAGCSGQLAPTNEKAALAPMPSQAASVQVAHAPESSPIASAVRAVPATPDPVASAPASVYYENCTAAKAAGAAPLYAGQPGYRTALDRDGDGVACEK</sequence>
<evidence type="ECO:0000313" key="6">
    <source>
        <dbReference type="Proteomes" id="UP001230951"/>
    </source>
</evidence>
<dbReference type="RefSeq" id="WP_306961796.1">
    <property type="nucleotide sequence ID" value="NZ_JAUSRG010000006.1"/>
</dbReference>
<comment type="caution">
    <text evidence="4">The sequence shown here is derived from an EMBL/GenBank/DDBJ whole genome shotgun (WGS) entry which is preliminary data.</text>
</comment>
<dbReference type="EMBL" id="JAUSRG010000006">
    <property type="protein sequence ID" value="MDP9905642.1"/>
    <property type="molecule type" value="Genomic_DNA"/>
</dbReference>
<evidence type="ECO:0000313" key="7">
    <source>
        <dbReference type="Proteomes" id="UP001242995"/>
    </source>
</evidence>